<name>A0A1A9VAI5_GLOAU</name>
<evidence type="ECO:0000313" key="1">
    <source>
        <dbReference type="EnsemblMetazoa" id="GAUT031036-PA"/>
    </source>
</evidence>
<organism evidence="1 2">
    <name type="scientific">Glossina austeni</name>
    <name type="common">Savannah tsetse fly</name>
    <dbReference type="NCBI Taxonomy" id="7395"/>
    <lineage>
        <taxon>Eukaryota</taxon>
        <taxon>Metazoa</taxon>
        <taxon>Ecdysozoa</taxon>
        <taxon>Arthropoda</taxon>
        <taxon>Hexapoda</taxon>
        <taxon>Insecta</taxon>
        <taxon>Pterygota</taxon>
        <taxon>Neoptera</taxon>
        <taxon>Endopterygota</taxon>
        <taxon>Diptera</taxon>
        <taxon>Brachycera</taxon>
        <taxon>Muscomorpha</taxon>
        <taxon>Hippoboscoidea</taxon>
        <taxon>Glossinidae</taxon>
        <taxon>Glossina</taxon>
    </lineage>
</organism>
<dbReference type="Proteomes" id="UP000078200">
    <property type="component" value="Unassembled WGS sequence"/>
</dbReference>
<protein>
    <submittedName>
        <fullName evidence="1">Uncharacterized protein</fullName>
    </submittedName>
</protein>
<evidence type="ECO:0000313" key="2">
    <source>
        <dbReference type="Proteomes" id="UP000078200"/>
    </source>
</evidence>
<reference evidence="1" key="1">
    <citation type="submission" date="2020-05" db="UniProtKB">
        <authorList>
            <consortium name="EnsemblMetazoa"/>
        </authorList>
    </citation>
    <scope>IDENTIFICATION</scope>
    <source>
        <strain evidence="1">TTRI</strain>
    </source>
</reference>
<keyword evidence="2" id="KW-1185">Reference proteome</keyword>
<dbReference type="VEuPathDB" id="VectorBase:GAUT031036"/>
<dbReference type="EnsemblMetazoa" id="GAUT031036-RA">
    <property type="protein sequence ID" value="GAUT031036-PA"/>
    <property type="gene ID" value="GAUT031036"/>
</dbReference>
<sequence length="112" mass="12995">MERVCSIIIDEATITQALMYNKTDDVVDGTRKDKFENNCEAKKDEKPDWPVDFDLELEDLLEDMTNERESSNLRADEELEIRENSLVEAQTQLYASVFLIYKSAMGKSNCYK</sequence>
<dbReference type="AlphaFoldDB" id="A0A1A9VAI5"/>
<proteinExistence type="predicted"/>
<accession>A0A1A9VAI5</accession>